<dbReference type="OrthoDB" id="2820372at2"/>
<proteinExistence type="inferred from homology"/>
<evidence type="ECO:0000256" key="5">
    <source>
        <dbReference type="ARBA" id="ARBA00022614"/>
    </source>
</evidence>
<dbReference type="InterPro" id="IPR019931">
    <property type="entry name" value="LPXTG_anchor"/>
</dbReference>
<reference evidence="14 15" key="1">
    <citation type="submission" date="2019-07" db="EMBL/GenBank/DDBJ databases">
        <authorList>
            <person name="Park Y.J."/>
            <person name="Jeong S.E."/>
            <person name="Jung H.S."/>
        </authorList>
    </citation>
    <scope>NUCLEOTIDE SEQUENCE [LARGE SCALE GENOMIC DNA]</scope>
    <source>
        <strain evidence="15">P16(2019)</strain>
    </source>
</reference>
<dbReference type="SUPFAM" id="SSF52058">
    <property type="entry name" value="L domain-like"/>
    <property type="match status" value="1"/>
</dbReference>
<dbReference type="Proteomes" id="UP000318521">
    <property type="component" value="Unassembled WGS sequence"/>
</dbReference>
<keyword evidence="10" id="KW-1133">Transmembrane helix</keyword>
<dbReference type="InterPro" id="IPR050836">
    <property type="entry name" value="SDS22/Internalin_LRR"/>
</dbReference>
<feature type="domain" description="Gram-positive cocci surface proteins LPxTG" evidence="12">
    <location>
        <begin position="1085"/>
        <end position="1120"/>
    </location>
</feature>
<dbReference type="SUPFAM" id="SSF49265">
    <property type="entry name" value="Fibronectin type III"/>
    <property type="match status" value="1"/>
</dbReference>
<dbReference type="Pfam" id="PF23598">
    <property type="entry name" value="LRR_14"/>
    <property type="match status" value="1"/>
</dbReference>
<dbReference type="Gene3D" id="3.80.10.10">
    <property type="entry name" value="Ribonuclease Inhibitor"/>
    <property type="match status" value="1"/>
</dbReference>
<dbReference type="GO" id="GO:0009274">
    <property type="term" value="C:peptidoglycan-based cell wall"/>
    <property type="evidence" value="ECO:0007669"/>
    <property type="project" value="UniProtKB-ARBA"/>
</dbReference>
<protein>
    <recommendedName>
        <fullName evidence="16">LPXTG cell wall anchor domain-containing protein</fullName>
    </recommendedName>
</protein>
<dbReference type="PANTHER" id="PTHR46652:SF3">
    <property type="entry name" value="LEUCINE-RICH REPEAT-CONTAINING PROTEIN 9"/>
    <property type="match status" value="1"/>
</dbReference>
<dbReference type="InterPro" id="IPR003591">
    <property type="entry name" value="Leu-rich_rpt_typical-subtyp"/>
</dbReference>
<comment type="similarity">
    <text evidence="2">Belongs to the internalin family.</text>
</comment>
<evidence type="ECO:0000256" key="9">
    <source>
        <dbReference type="SAM" id="MobiDB-lite"/>
    </source>
</evidence>
<evidence type="ECO:0000256" key="1">
    <source>
        <dbReference type="ARBA" id="ARBA00004168"/>
    </source>
</evidence>
<feature type="domain" description="Fibronectin type-III" evidence="13">
    <location>
        <begin position="135"/>
        <end position="219"/>
    </location>
</feature>
<dbReference type="InterPro" id="IPR036116">
    <property type="entry name" value="FN3_sf"/>
</dbReference>
<comment type="caution">
    <text evidence="14">The sequence shown here is derived from an EMBL/GenBank/DDBJ whole genome shotgun (WGS) entry which is preliminary data.</text>
</comment>
<evidence type="ECO:0000256" key="4">
    <source>
        <dbReference type="ARBA" id="ARBA00022525"/>
    </source>
</evidence>
<keyword evidence="3" id="KW-0134">Cell wall</keyword>
<evidence type="ECO:0000256" key="8">
    <source>
        <dbReference type="ARBA" id="ARBA00023088"/>
    </source>
</evidence>
<dbReference type="Pfam" id="PF00041">
    <property type="entry name" value="fn3"/>
    <property type="match status" value="2"/>
</dbReference>
<accession>A0A553ZW71</accession>
<feature type="region of interest" description="Disordered" evidence="9">
    <location>
        <begin position="39"/>
        <end position="92"/>
    </location>
</feature>
<keyword evidence="10" id="KW-0472">Membrane</keyword>
<dbReference type="InterPro" id="IPR032675">
    <property type="entry name" value="LRR_dom_sf"/>
</dbReference>
<comment type="subcellular location">
    <subcellularLocation>
        <location evidence="1">Secreted</location>
        <location evidence="1">Cell wall</location>
        <topology evidence="1">Peptidoglycan-anchor</topology>
    </subcellularLocation>
</comment>
<dbReference type="PROSITE" id="PS51450">
    <property type="entry name" value="LRR"/>
    <property type="match status" value="10"/>
</dbReference>
<evidence type="ECO:0000256" key="10">
    <source>
        <dbReference type="SAM" id="Phobius"/>
    </source>
</evidence>
<keyword evidence="8" id="KW-0572">Peptidoglycan-anchor</keyword>
<evidence type="ECO:0000259" key="12">
    <source>
        <dbReference type="PROSITE" id="PS50847"/>
    </source>
</evidence>
<organism evidence="14 15">
    <name type="scientific">Alkalicoccobacillus porphyridii</name>
    <dbReference type="NCBI Taxonomy" id="2597270"/>
    <lineage>
        <taxon>Bacteria</taxon>
        <taxon>Bacillati</taxon>
        <taxon>Bacillota</taxon>
        <taxon>Bacilli</taxon>
        <taxon>Bacillales</taxon>
        <taxon>Bacillaceae</taxon>
        <taxon>Alkalicoccobacillus</taxon>
    </lineage>
</organism>
<dbReference type="InterPro" id="IPR025875">
    <property type="entry name" value="Leu-rich_rpt_4"/>
</dbReference>
<dbReference type="InterPro" id="IPR001611">
    <property type="entry name" value="Leu-rich_rpt"/>
</dbReference>
<keyword evidence="15" id="KW-1185">Reference proteome</keyword>
<gene>
    <name evidence="14" type="ORF">FN960_14620</name>
</gene>
<keyword evidence="10" id="KW-0812">Transmembrane</keyword>
<feature type="chain" id="PRO_5039729523" description="LPXTG cell wall anchor domain-containing protein" evidence="11">
    <location>
        <begin position="28"/>
        <end position="1120"/>
    </location>
</feature>
<feature type="compositionally biased region" description="Basic and acidic residues" evidence="9">
    <location>
        <begin position="50"/>
        <end position="92"/>
    </location>
</feature>
<dbReference type="SMART" id="SM00060">
    <property type="entry name" value="FN3"/>
    <property type="match status" value="2"/>
</dbReference>
<sequence>MRNKFKFVHVFLVFLLTFSLFTSPLQALAIAEDLEDVKEEQDVEEQQEQEEQKETEVTKETYVEEVKDENPLLEQSKTEDTVVKDTTPENKQEEIDIDELNKLDELGTEEVLTSEKDLAVEEMLELEEEETVDYSNYELSFDEVTTTSNSITVTWNSSHDVEEFELRINGEEVIVPGEQNRYTFTDLIAGKGYNIYIQVYLDDYYYDYTYATPDWTEDELIPVSLIIMVNEDPSYNEKIQVRGLDESNKHFKSDEWLNNTNGQLMLPVGKHEVALYNDEDPSIAAVQTIEINAVKDYMNNPIQLQFKLKEMKEAAEPFNYIVSKVTDNSFTLKWNDVSKITGFRIYADADKDGEYFHVDTQKIEKGIKEYTLTGLASNIMYNVSFYADYLYNLEKYHHIRVKTDGADMDAPQVKFENEDFRHSVAEELGIHTRNVTEADMKYLEHLNYYHSDLSSLEGIQYAEKLRSLYLNTSELIDISQLAGLTSLSELSLGHNKVSDISAIKNLTKLTYLSLYNNSISDISSLKDLLILESLDLDNNSITNLDALAEMTELSRLDLANNEIKDIAALTNLKNVTYLRLGNNEIAGIKALSDMTQLEELYLQNNQVEDISPLKNITNLRDLHLSWNQISNIDALAEMFELEELSLNSNEINDISSLAKLTKLESLDLQNNNISDISALKNMKNLSSLYLSSNDIKDISSLAGLESIEYLDLAYNGITDISILRELPRLQTVYLYGNDISDESTITYLRNDGVRVYYDGGNGDWNDWDDEEEIEEEIEEIIIDREEVLRSFPEEKGFVVSPDGKSITLDLNKQKNNESMELTPEQTRMLIENKQSITLQKDGVQSLIPASSFGNSDEPVTIEVKEQPSDSNSLSGTYDFTIKQGTRTISQFKEGVTLTFNVNAERAKNPNNLKVFYFNEEKGKWENVGGTYSNGQVTVVTYHFSMFTVFEAANNDEGTDEIVIIDEDSSEEDEQNDSTPEIDEEEENTNEEEENTSEEEETTSEEEENTSEEEENTSEEEENTSEEEETTSKEENDNKVSQDGNKETPQVESVVEQDYTNSNQEEVASKTDVDSDNQSTNQTNLLPQTATNLYNYLVIGLLLLVVGMTIFYIHKRRALNE</sequence>
<dbReference type="InterPro" id="IPR013783">
    <property type="entry name" value="Ig-like_fold"/>
</dbReference>
<evidence type="ECO:0000256" key="7">
    <source>
        <dbReference type="ARBA" id="ARBA00022737"/>
    </source>
</evidence>
<keyword evidence="4" id="KW-0964">Secreted</keyword>
<dbReference type="AlphaFoldDB" id="A0A553ZW71"/>
<dbReference type="RefSeq" id="WP_143849505.1">
    <property type="nucleotide sequence ID" value="NZ_VLXZ01000009.1"/>
</dbReference>
<dbReference type="InterPro" id="IPR055414">
    <property type="entry name" value="LRR_R13L4/SHOC2-like"/>
</dbReference>
<keyword evidence="6 11" id="KW-0732">Signal</keyword>
<evidence type="ECO:0000256" key="2">
    <source>
        <dbReference type="ARBA" id="ARBA00009432"/>
    </source>
</evidence>
<evidence type="ECO:0000256" key="6">
    <source>
        <dbReference type="ARBA" id="ARBA00022729"/>
    </source>
</evidence>
<feature type="compositionally biased region" description="Acidic residues" evidence="9">
    <location>
        <begin position="965"/>
        <end position="1028"/>
    </location>
</feature>
<evidence type="ECO:0000313" key="15">
    <source>
        <dbReference type="Proteomes" id="UP000318521"/>
    </source>
</evidence>
<dbReference type="FunFam" id="3.80.10.10:FF:001164">
    <property type="entry name" value="GH01279p"/>
    <property type="match status" value="1"/>
</dbReference>
<keyword evidence="5" id="KW-0433">Leucine-rich repeat</keyword>
<dbReference type="InterPro" id="IPR003961">
    <property type="entry name" value="FN3_dom"/>
</dbReference>
<feature type="region of interest" description="Disordered" evidence="9">
    <location>
        <begin position="965"/>
        <end position="1082"/>
    </location>
</feature>
<evidence type="ECO:0000256" key="11">
    <source>
        <dbReference type="SAM" id="SignalP"/>
    </source>
</evidence>
<dbReference type="EMBL" id="VLXZ01000009">
    <property type="protein sequence ID" value="TSB45718.1"/>
    <property type="molecule type" value="Genomic_DNA"/>
</dbReference>
<evidence type="ECO:0000313" key="14">
    <source>
        <dbReference type="EMBL" id="TSB45718.1"/>
    </source>
</evidence>
<keyword evidence="7" id="KW-0677">Repeat</keyword>
<evidence type="ECO:0000256" key="3">
    <source>
        <dbReference type="ARBA" id="ARBA00022512"/>
    </source>
</evidence>
<feature type="transmembrane region" description="Helical" evidence="10">
    <location>
        <begin position="1092"/>
        <end position="1112"/>
    </location>
</feature>
<feature type="compositionally biased region" description="Acidic residues" evidence="9">
    <location>
        <begin position="39"/>
        <end position="49"/>
    </location>
</feature>
<dbReference type="PROSITE" id="PS50853">
    <property type="entry name" value="FN3"/>
    <property type="match status" value="1"/>
</dbReference>
<name>A0A553ZW71_9BACI</name>
<dbReference type="PROSITE" id="PS50847">
    <property type="entry name" value="GRAM_POS_ANCHORING"/>
    <property type="match status" value="1"/>
</dbReference>
<dbReference type="PANTHER" id="PTHR46652">
    <property type="entry name" value="LEUCINE-RICH REPEAT AND IQ DOMAIN-CONTAINING PROTEIN 1-RELATED"/>
    <property type="match status" value="1"/>
</dbReference>
<evidence type="ECO:0000259" key="13">
    <source>
        <dbReference type="PROSITE" id="PS50853"/>
    </source>
</evidence>
<evidence type="ECO:0008006" key="16">
    <source>
        <dbReference type="Google" id="ProtNLM"/>
    </source>
</evidence>
<dbReference type="Gene3D" id="2.60.40.10">
    <property type="entry name" value="Immunoglobulins"/>
    <property type="match status" value="2"/>
</dbReference>
<feature type="signal peptide" evidence="11">
    <location>
        <begin position="1"/>
        <end position="27"/>
    </location>
</feature>
<dbReference type="SMART" id="SM00365">
    <property type="entry name" value="LRR_SD22"/>
    <property type="match status" value="11"/>
</dbReference>
<dbReference type="SMART" id="SM00369">
    <property type="entry name" value="LRR_TYP"/>
    <property type="match status" value="8"/>
</dbReference>
<dbReference type="CDD" id="cd00063">
    <property type="entry name" value="FN3"/>
    <property type="match status" value="1"/>
</dbReference>
<dbReference type="Pfam" id="PF12799">
    <property type="entry name" value="LRR_4"/>
    <property type="match status" value="1"/>
</dbReference>
<feature type="compositionally biased region" description="Basic and acidic residues" evidence="9">
    <location>
        <begin position="1029"/>
        <end position="1045"/>
    </location>
</feature>